<dbReference type="Proteomes" id="UP000054560">
    <property type="component" value="Unassembled WGS sequence"/>
</dbReference>
<dbReference type="InterPro" id="IPR000999">
    <property type="entry name" value="RNase_III_dom"/>
</dbReference>
<proteinExistence type="predicted"/>
<accession>A0A0L0G4J4</accession>
<reference evidence="3 4" key="1">
    <citation type="submission" date="2011-02" db="EMBL/GenBank/DDBJ databases">
        <title>The Genome Sequence of Sphaeroforma arctica JP610.</title>
        <authorList>
            <consortium name="The Broad Institute Genome Sequencing Platform"/>
            <person name="Russ C."/>
            <person name="Cuomo C."/>
            <person name="Young S.K."/>
            <person name="Zeng Q."/>
            <person name="Gargeya S."/>
            <person name="Alvarado L."/>
            <person name="Berlin A."/>
            <person name="Chapman S.B."/>
            <person name="Chen Z."/>
            <person name="Freedman E."/>
            <person name="Gellesch M."/>
            <person name="Goldberg J."/>
            <person name="Griggs A."/>
            <person name="Gujja S."/>
            <person name="Heilman E."/>
            <person name="Heiman D."/>
            <person name="Howarth C."/>
            <person name="Mehta T."/>
            <person name="Neiman D."/>
            <person name="Pearson M."/>
            <person name="Roberts A."/>
            <person name="Saif S."/>
            <person name="Shea T."/>
            <person name="Shenoy N."/>
            <person name="Sisk P."/>
            <person name="Stolte C."/>
            <person name="Sykes S."/>
            <person name="White J."/>
            <person name="Yandava C."/>
            <person name="Burger G."/>
            <person name="Gray M.W."/>
            <person name="Holland P.W.H."/>
            <person name="King N."/>
            <person name="Lang F.B.F."/>
            <person name="Roger A.J."/>
            <person name="Ruiz-Trillo I."/>
            <person name="Haas B."/>
            <person name="Nusbaum C."/>
            <person name="Birren B."/>
        </authorList>
    </citation>
    <scope>NUCLEOTIDE SEQUENCE [LARGE SCALE GENOMIC DNA]</scope>
    <source>
        <strain evidence="3 4">JP610</strain>
    </source>
</reference>
<dbReference type="GO" id="GO:0004525">
    <property type="term" value="F:ribonuclease III activity"/>
    <property type="evidence" value="ECO:0007669"/>
    <property type="project" value="InterPro"/>
</dbReference>
<feature type="domain" description="RNase III" evidence="2">
    <location>
        <begin position="151"/>
        <end position="269"/>
    </location>
</feature>
<dbReference type="EMBL" id="KQ241808">
    <property type="protein sequence ID" value="KNC83819.1"/>
    <property type="molecule type" value="Genomic_DNA"/>
</dbReference>
<dbReference type="Gene3D" id="1.10.1520.10">
    <property type="entry name" value="Ribonuclease III domain"/>
    <property type="match status" value="1"/>
</dbReference>
<protein>
    <recommendedName>
        <fullName evidence="2">RNase III domain-containing protein</fullName>
    </recommendedName>
</protein>
<dbReference type="GeneID" id="25904452"/>
<dbReference type="RefSeq" id="XP_014157721.1">
    <property type="nucleotide sequence ID" value="XM_014302246.1"/>
</dbReference>
<organism evidence="3 4">
    <name type="scientific">Sphaeroforma arctica JP610</name>
    <dbReference type="NCBI Taxonomy" id="667725"/>
    <lineage>
        <taxon>Eukaryota</taxon>
        <taxon>Ichthyosporea</taxon>
        <taxon>Ichthyophonida</taxon>
        <taxon>Sphaeroforma</taxon>
    </lineage>
</organism>
<dbReference type="GO" id="GO:0006396">
    <property type="term" value="P:RNA processing"/>
    <property type="evidence" value="ECO:0007669"/>
    <property type="project" value="InterPro"/>
</dbReference>
<gene>
    <name evidence="3" type="ORF">SARC_03948</name>
</gene>
<evidence type="ECO:0000313" key="4">
    <source>
        <dbReference type="Proteomes" id="UP000054560"/>
    </source>
</evidence>
<evidence type="ECO:0000259" key="2">
    <source>
        <dbReference type="PROSITE" id="PS50142"/>
    </source>
</evidence>
<dbReference type="Pfam" id="PF00636">
    <property type="entry name" value="Ribonuclease_3"/>
    <property type="match status" value="1"/>
</dbReference>
<dbReference type="PANTHER" id="PTHR14950">
    <property type="entry name" value="DICER-RELATED"/>
    <property type="match status" value="1"/>
</dbReference>
<dbReference type="AlphaFoldDB" id="A0A0L0G4J4"/>
<dbReference type="SMART" id="SM00535">
    <property type="entry name" value="RIBOc"/>
    <property type="match status" value="1"/>
</dbReference>
<dbReference type="SUPFAM" id="SSF69065">
    <property type="entry name" value="RNase III domain-like"/>
    <property type="match status" value="1"/>
</dbReference>
<name>A0A0L0G4J4_9EUKA</name>
<dbReference type="PANTHER" id="PTHR14950:SF37">
    <property type="entry name" value="ENDORIBONUCLEASE DICER"/>
    <property type="match status" value="1"/>
</dbReference>
<dbReference type="PROSITE" id="PS50142">
    <property type="entry name" value="RNASE_3_2"/>
    <property type="match status" value="1"/>
</dbReference>
<keyword evidence="1" id="KW-0378">Hydrolase</keyword>
<evidence type="ECO:0000313" key="3">
    <source>
        <dbReference type="EMBL" id="KNC83819.1"/>
    </source>
</evidence>
<evidence type="ECO:0000256" key="1">
    <source>
        <dbReference type="ARBA" id="ARBA00022801"/>
    </source>
</evidence>
<sequence>MPNESHVWSSRYEAKAIKGHICVACHVVRRYGQEWGSGKDCGWENVHSACSISTDPIAEHEWTAFVKPSGIVRFCQECYEPQGWGRKFGSSKGPAYEQVLELCSAVDLDKKTYADIITAEAPEYVHPLAPLDPESMVRDERHHNLATQFTGKDFVKKFSDFQNVDVAAIDEALTHPSASVNGCNFLRLALLGDAVLDLVVVQYLYHTNPNADNGEMTILKGKAVSNRVLAKIAAPYLRYIRTKSTFDYDSKTCADAMEALIGAYYKSNGFSATADLCADLGLLEAVKTCNGRSKH</sequence>
<dbReference type="InterPro" id="IPR036389">
    <property type="entry name" value="RNase_III_sf"/>
</dbReference>
<dbReference type="STRING" id="667725.A0A0L0G4J4"/>
<keyword evidence="4" id="KW-1185">Reference proteome</keyword>
<dbReference type="CDD" id="cd00593">
    <property type="entry name" value="RIBOc"/>
    <property type="match status" value="1"/>
</dbReference>